<dbReference type="EMBL" id="JAKOGI010000779">
    <property type="protein sequence ID" value="KAJ8430610.1"/>
    <property type="molecule type" value="Genomic_DNA"/>
</dbReference>
<keyword evidence="4" id="KW-0325">Glycoprotein</keyword>
<evidence type="ECO:0000256" key="3">
    <source>
        <dbReference type="ARBA" id="ARBA00022679"/>
    </source>
</evidence>
<dbReference type="OrthoDB" id="529273at2759"/>
<evidence type="ECO:0000313" key="8">
    <source>
        <dbReference type="Proteomes" id="UP001153076"/>
    </source>
</evidence>
<keyword evidence="8" id="KW-1185">Reference proteome</keyword>
<evidence type="ECO:0000256" key="1">
    <source>
        <dbReference type="ARBA" id="ARBA00004323"/>
    </source>
</evidence>
<organism evidence="7 8">
    <name type="scientific">Carnegiea gigantea</name>
    <dbReference type="NCBI Taxonomy" id="171969"/>
    <lineage>
        <taxon>Eukaryota</taxon>
        <taxon>Viridiplantae</taxon>
        <taxon>Streptophyta</taxon>
        <taxon>Embryophyta</taxon>
        <taxon>Tracheophyta</taxon>
        <taxon>Spermatophyta</taxon>
        <taxon>Magnoliopsida</taxon>
        <taxon>eudicotyledons</taxon>
        <taxon>Gunneridae</taxon>
        <taxon>Pentapetalae</taxon>
        <taxon>Caryophyllales</taxon>
        <taxon>Cactineae</taxon>
        <taxon>Cactaceae</taxon>
        <taxon>Cactoideae</taxon>
        <taxon>Echinocereeae</taxon>
        <taxon>Carnegiea</taxon>
    </lineage>
</organism>
<dbReference type="PANTHER" id="PTHR20961">
    <property type="entry name" value="GLYCOSYLTRANSFERASE"/>
    <property type="match status" value="1"/>
</dbReference>
<evidence type="ECO:0000256" key="2">
    <source>
        <dbReference type="ARBA" id="ARBA00022676"/>
    </source>
</evidence>
<keyword evidence="2" id="KW-0328">Glycosyltransferase</keyword>
<gene>
    <name evidence="7" type="ORF">Cgig2_021572</name>
</gene>
<dbReference type="GO" id="GO:0016763">
    <property type="term" value="F:pentosyltransferase activity"/>
    <property type="evidence" value="ECO:0007669"/>
    <property type="project" value="UniProtKB-ARBA"/>
</dbReference>
<dbReference type="InterPro" id="IPR007657">
    <property type="entry name" value="Glycosyltransferase_61"/>
</dbReference>
<dbReference type="PANTHER" id="PTHR20961:SF5">
    <property type="entry name" value="GLYCOSYLTRANSFERASE-RELATED"/>
    <property type="match status" value="1"/>
</dbReference>
<feature type="domain" description="Glycosyltransferase 61 catalytic" evidence="6">
    <location>
        <begin position="271"/>
        <end position="379"/>
    </location>
</feature>
<evidence type="ECO:0000256" key="5">
    <source>
        <dbReference type="SAM" id="Phobius"/>
    </source>
</evidence>
<keyword evidence="3" id="KW-0808">Transferase</keyword>
<keyword evidence="5" id="KW-1133">Transmembrane helix</keyword>
<sequence>MDENILAWSLSKLAHRRFAIWAFLGVLLIAVSLFTVLKPYNGLDLPLLTLHWSRGINLKMLSILGADDDQKSILQSGEVIQPKKFEPFLVPICNFSEDKSDFCEIKGDIRIQGNSSSIFFTSPQIGTVQKNNTRWTIKLYARKTDKYAMAEDEDLLLKPALSDQEMPRCTVNHTIPAVVFSGRGYTGNFFHDFSDVMIPLYLTAGDFNREVQFLFEKKHRKWWINKYSPILKALSTHEIIELDNDQEIRCFKNALIGLKSHKDFDIDPEKPPFGNSLRNFTKLVRRAYSLQREKATKLTAQDKRKPRLLIISRKGTRLLVNEDEVAAEAQSLGFDVEAMELMNDLRVFSKRVNSFDVIVGVHGAGLTNMVFLPENAVLIQVVPLGLEWLAKAYFEHPAKDMNIKYLEYKINKNESSLIEQYPIDHPVITDPSLLKKEGYGKFKSIYLDSQNVRLDVSRFRGLLLEALQLVQG</sequence>
<evidence type="ECO:0000313" key="7">
    <source>
        <dbReference type="EMBL" id="KAJ8430610.1"/>
    </source>
</evidence>
<evidence type="ECO:0000256" key="4">
    <source>
        <dbReference type="ARBA" id="ARBA00023180"/>
    </source>
</evidence>
<accession>A0A9Q1JT78</accession>
<feature type="transmembrane region" description="Helical" evidence="5">
    <location>
        <begin position="18"/>
        <end position="37"/>
    </location>
</feature>
<dbReference type="Pfam" id="PF04577">
    <property type="entry name" value="Glyco_transf_61"/>
    <property type="match status" value="1"/>
</dbReference>
<dbReference type="InterPro" id="IPR049625">
    <property type="entry name" value="Glyco_transf_61_cat"/>
</dbReference>
<name>A0A9Q1JT78_9CARY</name>
<comment type="caution">
    <text evidence="7">The sequence shown here is derived from an EMBL/GenBank/DDBJ whole genome shotgun (WGS) entry which is preliminary data.</text>
</comment>
<evidence type="ECO:0000259" key="6">
    <source>
        <dbReference type="Pfam" id="PF04577"/>
    </source>
</evidence>
<keyword evidence="5" id="KW-0812">Transmembrane</keyword>
<reference evidence="7" key="1">
    <citation type="submission" date="2022-04" db="EMBL/GenBank/DDBJ databases">
        <title>Carnegiea gigantea Genome sequencing and assembly v2.</title>
        <authorList>
            <person name="Copetti D."/>
            <person name="Sanderson M.J."/>
            <person name="Burquez A."/>
            <person name="Wojciechowski M.F."/>
        </authorList>
    </citation>
    <scope>NUCLEOTIDE SEQUENCE</scope>
    <source>
        <strain evidence="7">SGP5-SGP5p</strain>
        <tissue evidence="7">Aerial part</tissue>
    </source>
</reference>
<protein>
    <recommendedName>
        <fullName evidence="6">Glycosyltransferase 61 catalytic domain-containing protein</fullName>
    </recommendedName>
</protein>
<dbReference type="GO" id="GO:0000139">
    <property type="term" value="C:Golgi membrane"/>
    <property type="evidence" value="ECO:0007669"/>
    <property type="project" value="UniProtKB-SubCell"/>
</dbReference>
<proteinExistence type="predicted"/>
<comment type="subcellular location">
    <subcellularLocation>
        <location evidence="1">Golgi apparatus membrane</location>
        <topology evidence="1">Single-pass type II membrane protein</topology>
    </subcellularLocation>
</comment>
<dbReference type="AlphaFoldDB" id="A0A9Q1JT78"/>
<dbReference type="Proteomes" id="UP001153076">
    <property type="component" value="Unassembled WGS sequence"/>
</dbReference>
<keyword evidence="5" id="KW-0472">Membrane</keyword>